<dbReference type="NCBIfam" id="TIGR00723">
    <property type="entry name" value="ttdB_fumA_fumB"/>
    <property type="match status" value="1"/>
</dbReference>
<organism evidence="4 5">
    <name type="scientific">Marinisporobacter balticus</name>
    <dbReference type="NCBI Taxonomy" id="2018667"/>
    <lineage>
        <taxon>Bacteria</taxon>
        <taxon>Bacillati</taxon>
        <taxon>Bacillota</taxon>
        <taxon>Clostridia</taxon>
        <taxon>Peptostreptococcales</taxon>
        <taxon>Thermotaleaceae</taxon>
        <taxon>Marinisporobacter</taxon>
    </lineage>
</organism>
<dbReference type="Proteomes" id="UP000294919">
    <property type="component" value="Unassembled WGS sequence"/>
</dbReference>
<dbReference type="GO" id="GO:0016836">
    <property type="term" value="F:hydro-lyase activity"/>
    <property type="evidence" value="ECO:0007669"/>
    <property type="project" value="InterPro"/>
</dbReference>
<dbReference type="NCBIfam" id="NF005310">
    <property type="entry name" value="PRK06842.1"/>
    <property type="match status" value="1"/>
</dbReference>
<keyword evidence="2" id="KW-0456">Lyase</keyword>
<dbReference type="EMBL" id="SLWV01000028">
    <property type="protein sequence ID" value="TCO70025.1"/>
    <property type="molecule type" value="Genomic_DNA"/>
</dbReference>
<sequence>MENKRMSTPLTQEKVKDLKAGDTVLITGTIYTGRDAAHKRLIDTLNKGEELPFDAKDAIIYYVGPSPAKPGKPIGSAGPTTSYRMDDLTVPLLEKGLTGMIGKGVRNQTVIDGMKKNNAIYFAAIGGAAALIADSIKEAEIIAYEDLGPEAVRKLTVEDFPAVVVIDSEGNNLYETERKKYQK</sequence>
<feature type="domain" description="Fe-S hydro-lyase tartrate dehydratase beta-type catalytic" evidence="3">
    <location>
        <begin position="7"/>
        <end position="176"/>
    </location>
</feature>
<evidence type="ECO:0000313" key="4">
    <source>
        <dbReference type="EMBL" id="TCO70025.1"/>
    </source>
</evidence>
<gene>
    <name evidence="4" type="ORF">EV214_12820</name>
</gene>
<comment type="caution">
    <text evidence="4">The sequence shown here is derived from an EMBL/GenBank/DDBJ whole genome shotgun (WGS) entry which is preliminary data.</text>
</comment>
<keyword evidence="5" id="KW-1185">Reference proteome</keyword>
<dbReference type="InterPro" id="IPR036660">
    <property type="entry name" value="Fe-S_hydroAse_TtdB_cat_sf"/>
</dbReference>
<dbReference type="RefSeq" id="WP_132247253.1">
    <property type="nucleotide sequence ID" value="NZ_SLWV01000028.1"/>
</dbReference>
<comment type="similarity">
    <text evidence="1">Belongs to the class-I fumarase family.</text>
</comment>
<evidence type="ECO:0000313" key="5">
    <source>
        <dbReference type="Proteomes" id="UP000294919"/>
    </source>
</evidence>
<proteinExistence type="inferred from homology"/>
<dbReference type="PANTHER" id="PTHR43351">
    <property type="entry name" value="L(+)-TARTRATE DEHYDRATASE SUBUNIT BETA"/>
    <property type="match status" value="1"/>
</dbReference>
<evidence type="ECO:0000259" key="3">
    <source>
        <dbReference type="Pfam" id="PF05683"/>
    </source>
</evidence>
<dbReference type="PANTHER" id="PTHR43351:SF2">
    <property type="entry name" value="L(+)-TARTRATE DEHYDRATASE SUBUNIT BETA-RELATED"/>
    <property type="match status" value="1"/>
</dbReference>
<evidence type="ECO:0000256" key="1">
    <source>
        <dbReference type="ARBA" id="ARBA00008876"/>
    </source>
</evidence>
<reference evidence="4 5" key="1">
    <citation type="submission" date="2019-03" db="EMBL/GenBank/DDBJ databases">
        <title>Genomic Encyclopedia of Type Strains, Phase IV (KMG-IV): sequencing the most valuable type-strain genomes for metagenomic binning, comparative biology and taxonomic classification.</title>
        <authorList>
            <person name="Goeker M."/>
        </authorList>
    </citation>
    <scope>NUCLEOTIDE SEQUENCE [LARGE SCALE GENOMIC DNA]</scope>
    <source>
        <strain evidence="4 5">DSM 102940</strain>
    </source>
</reference>
<dbReference type="AlphaFoldDB" id="A0A4R2KTK2"/>
<dbReference type="SUPFAM" id="SSF117457">
    <property type="entry name" value="FumA C-terminal domain-like"/>
    <property type="match status" value="1"/>
</dbReference>
<name>A0A4R2KTK2_9FIRM</name>
<evidence type="ECO:0000256" key="2">
    <source>
        <dbReference type="ARBA" id="ARBA00023239"/>
    </source>
</evidence>
<dbReference type="Pfam" id="PF05683">
    <property type="entry name" value="Fumerase_C"/>
    <property type="match status" value="1"/>
</dbReference>
<dbReference type="InterPro" id="IPR004647">
    <property type="entry name" value="Fe-S_hydro-lyase_TtdB-typ_cat"/>
</dbReference>
<dbReference type="Gene3D" id="3.20.130.10">
    <property type="entry name" value="Fe-S hydro-lyase, tartrate dehydratase beta-type, catalytic domain"/>
    <property type="match status" value="1"/>
</dbReference>
<dbReference type="OrthoDB" id="9798978at2"/>
<accession>A0A4R2KTK2</accession>
<protein>
    <submittedName>
        <fullName evidence="4">Fumarate hydratase subunit beta</fullName>
    </submittedName>
</protein>